<dbReference type="Proteomes" id="UP000886653">
    <property type="component" value="Unassembled WGS sequence"/>
</dbReference>
<protein>
    <submittedName>
        <fullName evidence="1">Uncharacterized protein</fullName>
    </submittedName>
</protein>
<comment type="caution">
    <text evidence="1">The sequence shown here is derived from an EMBL/GenBank/DDBJ whole genome shotgun (WGS) entry which is preliminary data.</text>
</comment>
<dbReference type="EMBL" id="MU167243">
    <property type="protein sequence ID" value="KAG0147808.1"/>
    <property type="molecule type" value="Genomic_DNA"/>
</dbReference>
<sequence>MKPISDRFEYSNLELHFWNTFCEFSDEEETLSSPSLSHSASTTAQRVSQNEIRFGLKKKKKKKKKTEKLKIIQEKVVHTDYTNTDSSYRMDTAFLNRKPSVINNGSSSISTSSLDQNRLTRLEFFKLEKYFEDGNKIYKHKKGLRTTYTIFG</sequence>
<evidence type="ECO:0000313" key="1">
    <source>
        <dbReference type="EMBL" id="KAG0147808.1"/>
    </source>
</evidence>
<accession>A0A9P6NKS3</accession>
<keyword evidence="2" id="KW-1185">Reference proteome</keyword>
<proteinExistence type="predicted"/>
<organism evidence="1 2">
    <name type="scientific">Cronartium quercuum f. sp. fusiforme G11</name>
    <dbReference type="NCBI Taxonomy" id="708437"/>
    <lineage>
        <taxon>Eukaryota</taxon>
        <taxon>Fungi</taxon>
        <taxon>Dikarya</taxon>
        <taxon>Basidiomycota</taxon>
        <taxon>Pucciniomycotina</taxon>
        <taxon>Pucciniomycetes</taxon>
        <taxon>Pucciniales</taxon>
        <taxon>Coleosporiaceae</taxon>
        <taxon>Cronartium</taxon>
    </lineage>
</organism>
<evidence type="ECO:0000313" key="2">
    <source>
        <dbReference type="Proteomes" id="UP000886653"/>
    </source>
</evidence>
<name>A0A9P6NKS3_9BASI</name>
<reference evidence="1" key="1">
    <citation type="submission" date="2013-11" db="EMBL/GenBank/DDBJ databases">
        <title>Genome sequence of the fusiform rust pathogen reveals effectors for host alternation and coevolution with pine.</title>
        <authorList>
            <consortium name="DOE Joint Genome Institute"/>
            <person name="Smith K."/>
            <person name="Pendleton A."/>
            <person name="Kubisiak T."/>
            <person name="Anderson C."/>
            <person name="Salamov A."/>
            <person name="Aerts A."/>
            <person name="Riley R."/>
            <person name="Clum A."/>
            <person name="Lindquist E."/>
            <person name="Ence D."/>
            <person name="Campbell M."/>
            <person name="Kronenberg Z."/>
            <person name="Feau N."/>
            <person name="Dhillon B."/>
            <person name="Hamelin R."/>
            <person name="Burleigh J."/>
            <person name="Smith J."/>
            <person name="Yandell M."/>
            <person name="Nelson C."/>
            <person name="Grigoriev I."/>
            <person name="Davis J."/>
        </authorList>
    </citation>
    <scope>NUCLEOTIDE SEQUENCE</scope>
    <source>
        <strain evidence="1">G11</strain>
    </source>
</reference>
<gene>
    <name evidence="1" type="ORF">CROQUDRAFT_443266</name>
</gene>
<dbReference type="AlphaFoldDB" id="A0A9P6NKS3"/>